<dbReference type="AlphaFoldDB" id="A0AAP0F582"/>
<evidence type="ECO:0000313" key="2">
    <source>
        <dbReference type="EMBL" id="KAK9104951.1"/>
    </source>
</evidence>
<accession>A0AAP0F582</accession>
<dbReference type="Proteomes" id="UP001419268">
    <property type="component" value="Unassembled WGS sequence"/>
</dbReference>
<protein>
    <submittedName>
        <fullName evidence="2">Uncharacterized protein</fullName>
    </submittedName>
</protein>
<evidence type="ECO:0000256" key="1">
    <source>
        <dbReference type="SAM" id="MobiDB-lite"/>
    </source>
</evidence>
<name>A0AAP0F582_9MAGN</name>
<proteinExistence type="predicted"/>
<gene>
    <name evidence="2" type="ORF">Scep_021795</name>
</gene>
<feature type="region of interest" description="Disordered" evidence="1">
    <location>
        <begin position="45"/>
        <end position="102"/>
    </location>
</feature>
<organism evidence="2 3">
    <name type="scientific">Stephania cephalantha</name>
    <dbReference type="NCBI Taxonomy" id="152367"/>
    <lineage>
        <taxon>Eukaryota</taxon>
        <taxon>Viridiplantae</taxon>
        <taxon>Streptophyta</taxon>
        <taxon>Embryophyta</taxon>
        <taxon>Tracheophyta</taxon>
        <taxon>Spermatophyta</taxon>
        <taxon>Magnoliopsida</taxon>
        <taxon>Ranunculales</taxon>
        <taxon>Menispermaceae</taxon>
        <taxon>Menispermoideae</taxon>
        <taxon>Cissampelideae</taxon>
        <taxon>Stephania</taxon>
    </lineage>
</organism>
<dbReference type="EMBL" id="JBBNAG010000009">
    <property type="protein sequence ID" value="KAK9104951.1"/>
    <property type="molecule type" value="Genomic_DNA"/>
</dbReference>
<reference evidence="2 3" key="1">
    <citation type="submission" date="2024-01" db="EMBL/GenBank/DDBJ databases">
        <title>Genome assemblies of Stephania.</title>
        <authorList>
            <person name="Yang L."/>
        </authorList>
    </citation>
    <scope>NUCLEOTIDE SEQUENCE [LARGE SCALE GENOMIC DNA]</scope>
    <source>
        <strain evidence="2">JXDWG</strain>
        <tissue evidence="2">Leaf</tissue>
    </source>
</reference>
<sequence>MSNHRGTSYILRETQEIEERQCRRQIEQRISAMTETHQKAIHDLTSAHDQSGEPQGAASWHRQRREMGDLSVRAADSPPSELSGGGRASPSKEMGPSNGGPI</sequence>
<comment type="caution">
    <text evidence="2">The sequence shown here is derived from an EMBL/GenBank/DDBJ whole genome shotgun (WGS) entry which is preliminary data.</text>
</comment>
<keyword evidence="3" id="KW-1185">Reference proteome</keyword>
<evidence type="ECO:0000313" key="3">
    <source>
        <dbReference type="Proteomes" id="UP001419268"/>
    </source>
</evidence>